<name>A0AAD5KPN8_9FUNG</name>
<dbReference type="Proteomes" id="UP001209540">
    <property type="component" value="Unassembled WGS sequence"/>
</dbReference>
<proteinExistence type="predicted"/>
<keyword evidence="3" id="KW-1185">Reference proteome</keyword>
<protein>
    <submittedName>
        <fullName evidence="2">Uncharacterized protein</fullName>
    </submittedName>
</protein>
<evidence type="ECO:0000256" key="1">
    <source>
        <dbReference type="SAM" id="MobiDB-lite"/>
    </source>
</evidence>
<feature type="compositionally biased region" description="Basic residues" evidence="1">
    <location>
        <begin position="41"/>
        <end position="50"/>
    </location>
</feature>
<reference evidence="2" key="1">
    <citation type="journal article" date="2022" name="IScience">
        <title>Evolution of zygomycete secretomes and the origins of terrestrial fungal ecologies.</title>
        <authorList>
            <person name="Chang Y."/>
            <person name="Wang Y."/>
            <person name="Mondo S."/>
            <person name="Ahrendt S."/>
            <person name="Andreopoulos W."/>
            <person name="Barry K."/>
            <person name="Beard J."/>
            <person name="Benny G.L."/>
            <person name="Blankenship S."/>
            <person name="Bonito G."/>
            <person name="Cuomo C."/>
            <person name="Desiro A."/>
            <person name="Gervers K.A."/>
            <person name="Hundley H."/>
            <person name="Kuo A."/>
            <person name="LaButti K."/>
            <person name="Lang B.F."/>
            <person name="Lipzen A."/>
            <person name="O'Donnell K."/>
            <person name="Pangilinan J."/>
            <person name="Reynolds N."/>
            <person name="Sandor L."/>
            <person name="Smith M.E."/>
            <person name="Tsang A."/>
            <person name="Grigoriev I.V."/>
            <person name="Stajich J.E."/>
            <person name="Spatafora J.W."/>
        </authorList>
    </citation>
    <scope>NUCLEOTIDE SEQUENCE</scope>
    <source>
        <strain evidence="2">RSA 2281</strain>
    </source>
</reference>
<organism evidence="2 3">
    <name type="scientific">Phascolomyces articulosus</name>
    <dbReference type="NCBI Taxonomy" id="60185"/>
    <lineage>
        <taxon>Eukaryota</taxon>
        <taxon>Fungi</taxon>
        <taxon>Fungi incertae sedis</taxon>
        <taxon>Mucoromycota</taxon>
        <taxon>Mucoromycotina</taxon>
        <taxon>Mucoromycetes</taxon>
        <taxon>Mucorales</taxon>
        <taxon>Lichtheimiaceae</taxon>
        <taxon>Phascolomyces</taxon>
    </lineage>
</organism>
<reference evidence="2" key="2">
    <citation type="submission" date="2023-02" db="EMBL/GenBank/DDBJ databases">
        <authorList>
            <consortium name="DOE Joint Genome Institute"/>
            <person name="Mondo S.J."/>
            <person name="Chang Y."/>
            <person name="Wang Y."/>
            <person name="Ahrendt S."/>
            <person name="Andreopoulos W."/>
            <person name="Barry K."/>
            <person name="Beard J."/>
            <person name="Benny G.L."/>
            <person name="Blankenship S."/>
            <person name="Bonito G."/>
            <person name="Cuomo C."/>
            <person name="Desiro A."/>
            <person name="Gervers K.A."/>
            <person name="Hundley H."/>
            <person name="Kuo A."/>
            <person name="LaButti K."/>
            <person name="Lang B.F."/>
            <person name="Lipzen A."/>
            <person name="O'Donnell K."/>
            <person name="Pangilinan J."/>
            <person name="Reynolds N."/>
            <person name="Sandor L."/>
            <person name="Smith M.W."/>
            <person name="Tsang A."/>
            <person name="Grigoriev I.V."/>
            <person name="Stajich J.E."/>
            <person name="Spatafora J.W."/>
        </authorList>
    </citation>
    <scope>NUCLEOTIDE SEQUENCE</scope>
    <source>
        <strain evidence="2">RSA 2281</strain>
    </source>
</reference>
<dbReference type="AlphaFoldDB" id="A0AAD5KPN8"/>
<gene>
    <name evidence="2" type="ORF">BDA99DRAFT_280287</name>
</gene>
<feature type="region of interest" description="Disordered" evidence="1">
    <location>
        <begin position="36"/>
        <end position="56"/>
    </location>
</feature>
<evidence type="ECO:0000313" key="2">
    <source>
        <dbReference type="EMBL" id="KAI9272961.1"/>
    </source>
</evidence>
<sequence length="196" mass="23022">MERINAMVNAEIGPLKHSVERLRRIPDLKKRALAANDLRSRASKRRHHDKGSRIHGSDTVRALARIPESLSSCTHLEIEKPQKRTKMSKRKPYQIVKTVVTQGFSFNRLRGWRQPVKTAMMLKNRTKKLQQWTDQQQQIDSFLDILRHEQVFYDHLGIKEDQQEYAHSLLDARSHYKTLRLRRVAHHFENNGTTSA</sequence>
<evidence type="ECO:0000313" key="3">
    <source>
        <dbReference type="Proteomes" id="UP001209540"/>
    </source>
</evidence>
<accession>A0AAD5KPN8</accession>
<dbReference type="EMBL" id="JAIXMP010000005">
    <property type="protein sequence ID" value="KAI9272961.1"/>
    <property type="molecule type" value="Genomic_DNA"/>
</dbReference>
<comment type="caution">
    <text evidence="2">The sequence shown here is derived from an EMBL/GenBank/DDBJ whole genome shotgun (WGS) entry which is preliminary data.</text>
</comment>